<dbReference type="InterPro" id="IPR005119">
    <property type="entry name" value="LysR_subst-bd"/>
</dbReference>
<dbReference type="GO" id="GO:0003700">
    <property type="term" value="F:DNA-binding transcription factor activity"/>
    <property type="evidence" value="ECO:0007669"/>
    <property type="project" value="InterPro"/>
</dbReference>
<dbReference type="InterPro" id="IPR000847">
    <property type="entry name" value="LysR_HTH_N"/>
</dbReference>
<dbReference type="Gene3D" id="3.40.190.290">
    <property type="match status" value="1"/>
</dbReference>
<dbReference type="Pfam" id="PF00126">
    <property type="entry name" value="HTH_1"/>
    <property type="match status" value="1"/>
</dbReference>
<dbReference type="SUPFAM" id="SSF53850">
    <property type="entry name" value="Periplasmic binding protein-like II"/>
    <property type="match status" value="1"/>
</dbReference>
<dbReference type="PANTHER" id="PTHR30537:SF3">
    <property type="entry name" value="TRANSCRIPTIONAL REGULATORY PROTEIN"/>
    <property type="match status" value="1"/>
</dbReference>
<gene>
    <name evidence="6" type="ORF">AKJ08_2866</name>
</gene>
<name>A0A0K1PH80_9BACT</name>
<dbReference type="EMBL" id="CP012332">
    <property type="protein sequence ID" value="AKU92479.1"/>
    <property type="molecule type" value="Genomic_DNA"/>
</dbReference>
<evidence type="ECO:0000313" key="7">
    <source>
        <dbReference type="Proteomes" id="UP000055590"/>
    </source>
</evidence>
<keyword evidence="2" id="KW-0805">Transcription regulation</keyword>
<dbReference type="AlphaFoldDB" id="A0A0K1PH80"/>
<dbReference type="PROSITE" id="PS50931">
    <property type="entry name" value="HTH_LYSR"/>
    <property type="match status" value="1"/>
</dbReference>
<evidence type="ECO:0000313" key="6">
    <source>
        <dbReference type="EMBL" id="AKU92479.1"/>
    </source>
</evidence>
<sequence length="294" mass="32266">MDIPWDDVQLFLAIAETHSISSAAKRLRLGQPTVSRRLAQLEYALGYALFRRDVTGTSLTTEGERLLLPAQRMAEWAGEIARAASSTERTPSGKVRIAAAPGVGVDFLAPFAAWVRDRYPKLRIEVLTSYHYLDLARGEADLALRMRPSASDDLTTVTSFEHANAAFATPGYIKTLKKGYGIADVGWICWAPPYQDLAPNPQLEALIPNFVPSFTSDNFLVQWRAAESGMGAFIMGNVKHRFAAPSALVPLDLDLGPYSRSTLHLVCAKSALDIPRVRTVADLLAAELNRAKKR</sequence>
<accession>A0A0K1PH80</accession>
<dbReference type="PANTHER" id="PTHR30537">
    <property type="entry name" value="HTH-TYPE TRANSCRIPTIONAL REGULATOR"/>
    <property type="match status" value="1"/>
</dbReference>
<dbReference type="RefSeq" id="WP_050726645.1">
    <property type="nucleotide sequence ID" value="NZ_CP012332.1"/>
</dbReference>
<dbReference type="Pfam" id="PF03466">
    <property type="entry name" value="LysR_substrate"/>
    <property type="match status" value="1"/>
</dbReference>
<evidence type="ECO:0000256" key="3">
    <source>
        <dbReference type="ARBA" id="ARBA00023125"/>
    </source>
</evidence>
<dbReference type="KEGG" id="vin:AKJ08_2866"/>
<dbReference type="PRINTS" id="PR00039">
    <property type="entry name" value="HTHLYSR"/>
</dbReference>
<protein>
    <submittedName>
        <fullName evidence="6">Transcriptional regulator, LysR family</fullName>
    </submittedName>
</protein>
<comment type="similarity">
    <text evidence="1">Belongs to the LysR transcriptional regulatory family.</text>
</comment>
<evidence type="ECO:0000256" key="1">
    <source>
        <dbReference type="ARBA" id="ARBA00009437"/>
    </source>
</evidence>
<dbReference type="InterPro" id="IPR036388">
    <property type="entry name" value="WH-like_DNA-bd_sf"/>
</dbReference>
<evidence type="ECO:0000256" key="2">
    <source>
        <dbReference type="ARBA" id="ARBA00023015"/>
    </source>
</evidence>
<keyword evidence="7" id="KW-1185">Reference proteome</keyword>
<keyword evidence="4" id="KW-0804">Transcription</keyword>
<dbReference type="GO" id="GO:0006351">
    <property type="term" value="P:DNA-templated transcription"/>
    <property type="evidence" value="ECO:0007669"/>
    <property type="project" value="TreeGrafter"/>
</dbReference>
<dbReference type="InterPro" id="IPR036390">
    <property type="entry name" value="WH_DNA-bd_sf"/>
</dbReference>
<proteinExistence type="inferred from homology"/>
<dbReference type="Gene3D" id="1.10.10.10">
    <property type="entry name" value="Winged helix-like DNA-binding domain superfamily/Winged helix DNA-binding domain"/>
    <property type="match status" value="1"/>
</dbReference>
<organism evidence="6 7">
    <name type="scientific">Vulgatibacter incomptus</name>
    <dbReference type="NCBI Taxonomy" id="1391653"/>
    <lineage>
        <taxon>Bacteria</taxon>
        <taxon>Pseudomonadati</taxon>
        <taxon>Myxococcota</taxon>
        <taxon>Myxococcia</taxon>
        <taxon>Myxococcales</taxon>
        <taxon>Cystobacterineae</taxon>
        <taxon>Vulgatibacteraceae</taxon>
        <taxon>Vulgatibacter</taxon>
    </lineage>
</organism>
<dbReference type="GO" id="GO:0043565">
    <property type="term" value="F:sequence-specific DNA binding"/>
    <property type="evidence" value="ECO:0007669"/>
    <property type="project" value="TreeGrafter"/>
</dbReference>
<evidence type="ECO:0000256" key="4">
    <source>
        <dbReference type="ARBA" id="ARBA00023163"/>
    </source>
</evidence>
<keyword evidence="3" id="KW-0238">DNA-binding</keyword>
<dbReference type="InterPro" id="IPR058163">
    <property type="entry name" value="LysR-type_TF_proteobact-type"/>
</dbReference>
<dbReference type="SUPFAM" id="SSF46785">
    <property type="entry name" value="Winged helix' DNA-binding domain"/>
    <property type="match status" value="1"/>
</dbReference>
<feature type="domain" description="HTH lysR-type" evidence="5">
    <location>
        <begin position="3"/>
        <end position="60"/>
    </location>
</feature>
<evidence type="ECO:0000259" key="5">
    <source>
        <dbReference type="PROSITE" id="PS50931"/>
    </source>
</evidence>
<dbReference type="OrthoDB" id="9796526at2"/>
<dbReference type="Proteomes" id="UP000055590">
    <property type="component" value="Chromosome"/>
</dbReference>
<reference evidence="6 7" key="1">
    <citation type="submission" date="2015-08" db="EMBL/GenBank/DDBJ databases">
        <authorList>
            <person name="Babu N.S."/>
            <person name="Beckwith C.J."/>
            <person name="Beseler K.G."/>
            <person name="Brison A."/>
            <person name="Carone J.V."/>
            <person name="Caskin T.P."/>
            <person name="Diamond M."/>
            <person name="Durham M.E."/>
            <person name="Foxe J.M."/>
            <person name="Go M."/>
            <person name="Henderson B.A."/>
            <person name="Jones I.B."/>
            <person name="McGettigan J.A."/>
            <person name="Micheletti S.J."/>
            <person name="Nasrallah M.E."/>
            <person name="Ortiz D."/>
            <person name="Piller C.R."/>
            <person name="Privatt S.R."/>
            <person name="Schneider S.L."/>
            <person name="Sharp S."/>
            <person name="Smith T.C."/>
            <person name="Stanton J.D."/>
            <person name="Ullery H.E."/>
            <person name="Wilson R.J."/>
            <person name="Serrano M.G."/>
            <person name="Buck G."/>
            <person name="Lee V."/>
            <person name="Wang Y."/>
            <person name="Carvalho R."/>
            <person name="Voegtly L."/>
            <person name="Shi R."/>
            <person name="Duckworth R."/>
            <person name="Johnson A."/>
            <person name="Loviza R."/>
            <person name="Walstead R."/>
            <person name="Shah Z."/>
            <person name="Kiflezghi M."/>
            <person name="Wade K."/>
            <person name="Ball S.L."/>
            <person name="Bradley K.W."/>
            <person name="Asai D.J."/>
            <person name="Bowman C.A."/>
            <person name="Russell D.A."/>
            <person name="Pope W.H."/>
            <person name="Jacobs-Sera D."/>
            <person name="Hendrix R.W."/>
            <person name="Hatfull G.F."/>
        </authorList>
    </citation>
    <scope>NUCLEOTIDE SEQUENCE [LARGE SCALE GENOMIC DNA]</scope>
    <source>
        <strain evidence="6 7">DSM 27710</strain>
    </source>
</reference>
<dbReference type="PATRIC" id="fig|1391653.3.peg.2987"/>
<dbReference type="STRING" id="1391653.AKJ08_2866"/>